<proteinExistence type="predicted"/>
<dbReference type="Proteomes" id="UP000018837">
    <property type="component" value="Unassembled WGS sequence"/>
</dbReference>
<evidence type="ECO:0000313" key="1">
    <source>
        <dbReference type="EMBL" id="ETK01081.1"/>
    </source>
</evidence>
<name>W2C3R2_9BACT</name>
<dbReference type="EMBL" id="AYUF01000492">
    <property type="protein sequence ID" value="ETK01081.1"/>
    <property type="molecule type" value="Genomic_DNA"/>
</dbReference>
<dbReference type="AlphaFoldDB" id="W2C3R2"/>
<reference evidence="1 2" key="1">
    <citation type="submission" date="2013-11" db="EMBL/GenBank/DDBJ databases">
        <title>Single cell genomics of uncultured Tannerella BU063 (oral taxon 286).</title>
        <authorList>
            <person name="Beall C.J."/>
            <person name="Campbell A.G."/>
            <person name="Griffen A.L."/>
            <person name="Podar M."/>
            <person name="Leys E.J."/>
        </authorList>
    </citation>
    <scope>NUCLEOTIDE SEQUENCE [LARGE SCALE GENOMIC DNA]</scope>
    <source>
        <strain evidence="1">Cell 2</strain>
    </source>
</reference>
<evidence type="ECO:0000313" key="2">
    <source>
        <dbReference type="Proteomes" id="UP000018837"/>
    </source>
</evidence>
<organism evidence="1 2">
    <name type="scientific">Tannerella sp. oral taxon BU063 isolate Cell 2</name>
    <dbReference type="NCBI Taxonomy" id="1411148"/>
    <lineage>
        <taxon>Bacteria</taxon>
        <taxon>Pseudomonadati</taxon>
        <taxon>Bacteroidota</taxon>
        <taxon>Bacteroidia</taxon>
        <taxon>Bacteroidales</taxon>
        <taxon>Tannerellaceae</taxon>
        <taxon>Tannerella</taxon>
    </lineage>
</organism>
<accession>W2C3R2</accession>
<comment type="caution">
    <text evidence="1">The sequence shown here is derived from an EMBL/GenBank/DDBJ whole genome shotgun (WGS) entry which is preliminary data.</text>
</comment>
<protein>
    <submittedName>
        <fullName evidence="1">Uncharacterized protein</fullName>
    </submittedName>
</protein>
<sequence>MASQAKRRGVDGRRCAAEGLFRAAEAEGGGAAKLSANWKADVSLAAQVRGAPLFFTLNNHNQTGPGAGITRII</sequence>
<gene>
    <name evidence="1" type="ORF">N425_12230</name>
</gene>